<dbReference type="OrthoDB" id="771415at2"/>
<reference evidence="2 3" key="1">
    <citation type="submission" date="2016-08" db="EMBL/GenBank/DDBJ databases">
        <authorList>
            <person name="Seilhamer J.J."/>
        </authorList>
    </citation>
    <scope>NUCLEOTIDE SEQUENCE [LARGE SCALE GENOMIC DNA]</scope>
    <source>
        <strain evidence="2 3">DX4</strain>
    </source>
</reference>
<accession>A0A1D7QJL5</accession>
<evidence type="ECO:0000313" key="3">
    <source>
        <dbReference type="Proteomes" id="UP000094313"/>
    </source>
</evidence>
<dbReference type="RefSeq" id="WP_069380532.1">
    <property type="nucleotide sequence ID" value="NZ_CP017141.1"/>
</dbReference>
<evidence type="ECO:0000256" key="1">
    <source>
        <dbReference type="SAM" id="MobiDB-lite"/>
    </source>
</evidence>
<organism evidence="2 3">
    <name type="scientific">Pedobacter steynii</name>
    <dbReference type="NCBI Taxonomy" id="430522"/>
    <lineage>
        <taxon>Bacteria</taxon>
        <taxon>Pseudomonadati</taxon>
        <taxon>Bacteroidota</taxon>
        <taxon>Sphingobacteriia</taxon>
        <taxon>Sphingobacteriales</taxon>
        <taxon>Sphingobacteriaceae</taxon>
        <taxon>Pedobacter</taxon>
    </lineage>
</organism>
<dbReference type="KEGG" id="psty:BFS30_17845"/>
<dbReference type="EMBL" id="CP017141">
    <property type="protein sequence ID" value="AOM78868.1"/>
    <property type="molecule type" value="Genomic_DNA"/>
</dbReference>
<feature type="compositionally biased region" description="Basic and acidic residues" evidence="1">
    <location>
        <begin position="42"/>
        <end position="56"/>
    </location>
</feature>
<gene>
    <name evidence="2" type="ORF">BFS30_17845</name>
</gene>
<sequence length="69" mass="8001">MKNQKKPKPDPIPKFRSSTDHRSSEELPAEENLNDQQQKNRTTADKSPKPDLGNDRTEDEDEREKLITP</sequence>
<name>A0A1D7QJL5_9SPHI</name>
<keyword evidence="3" id="KW-1185">Reference proteome</keyword>
<feature type="region of interest" description="Disordered" evidence="1">
    <location>
        <begin position="1"/>
        <end position="69"/>
    </location>
</feature>
<proteinExistence type="predicted"/>
<dbReference type="Proteomes" id="UP000094313">
    <property type="component" value="Chromosome"/>
</dbReference>
<protein>
    <submittedName>
        <fullName evidence="2">Uncharacterized protein</fullName>
    </submittedName>
</protein>
<feature type="compositionally biased region" description="Basic and acidic residues" evidence="1">
    <location>
        <begin position="7"/>
        <end position="25"/>
    </location>
</feature>
<evidence type="ECO:0000313" key="2">
    <source>
        <dbReference type="EMBL" id="AOM78868.1"/>
    </source>
</evidence>
<dbReference type="AlphaFoldDB" id="A0A1D7QJL5"/>